<keyword evidence="2" id="KW-1185">Reference proteome</keyword>
<evidence type="ECO:0000313" key="1">
    <source>
        <dbReference type="EMBL" id="GEJ56944.1"/>
    </source>
</evidence>
<evidence type="ECO:0008006" key="3">
    <source>
        <dbReference type="Google" id="ProtNLM"/>
    </source>
</evidence>
<name>A0A7I9VKK1_9BACT</name>
<gene>
    <name evidence="1" type="ORF">AMYX_16850</name>
</gene>
<reference evidence="2" key="1">
    <citation type="journal article" date="2020" name="Appl. Environ. Microbiol.">
        <title>Diazotrophic Anaeromyxobacter Isolates from Soils.</title>
        <authorList>
            <person name="Masuda Y."/>
            <person name="Yamanaka H."/>
            <person name="Xu Z.X."/>
            <person name="Shiratori Y."/>
            <person name="Aono T."/>
            <person name="Amachi S."/>
            <person name="Senoo K."/>
            <person name="Itoh H."/>
        </authorList>
    </citation>
    <scope>NUCLEOTIDE SEQUENCE [LARGE SCALE GENOMIC DNA]</scope>
    <source>
        <strain evidence="2">R267</strain>
    </source>
</reference>
<comment type="caution">
    <text evidence="1">The sequence shown here is derived from an EMBL/GenBank/DDBJ whole genome shotgun (WGS) entry which is preliminary data.</text>
</comment>
<dbReference type="AlphaFoldDB" id="A0A7I9VKK1"/>
<organism evidence="1 2">
    <name type="scientific">Anaeromyxobacter diazotrophicus</name>
    <dbReference type="NCBI Taxonomy" id="2590199"/>
    <lineage>
        <taxon>Bacteria</taxon>
        <taxon>Pseudomonadati</taxon>
        <taxon>Myxococcota</taxon>
        <taxon>Myxococcia</taxon>
        <taxon>Myxococcales</taxon>
        <taxon>Cystobacterineae</taxon>
        <taxon>Anaeromyxobacteraceae</taxon>
        <taxon>Anaeromyxobacter</taxon>
    </lineage>
</organism>
<dbReference type="Proteomes" id="UP000503640">
    <property type="component" value="Unassembled WGS sequence"/>
</dbReference>
<protein>
    <recommendedName>
        <fullName evidence="3">Mannitol repressor</fullName>
    </recommendedName>
</protein>
<sequence length="193" mass="22105">MARSRVKLPEKETEFIELFRAETDRAAGVLAVSYLEAKLDQTLRTWFLDCSEMNRVLGSFSAKVDLAFGMGLLKKHHAADLRSLGEIRNRFAHHVLESNSFDVKPIRDLILDLSLTKFWKGKLPKDEFEKTSLRGLYLMAVRFILLALDDVRLARRTDEQVREDVHRIRESRKPIDPLMVIGALRRIAGGKGS</sequence>
<dbReference type="InterPro" id="IPR038026">
    <property type="entry name" value="MtlR-like_sf"/>
</dbReference>
<accession>A0A7I9VKK1</accession>
<dbReference type="SUPFAM" id="SSF158668">
    <property type="entry name" value="MtlR-like"/>
    <property type="match status" value="1"/>
</dbReference>
<dbReference type="Gene3D" id="1.20.120.330">
    <property type="entry name" value="Nucleotidyltransferases domain 2"/>
    <property type="match status" value="1"/>
</dbReference>
<proteinExistence type="predicted"/>
<dbReference type="EMBL" id="BJTG01000003">
    <property type="protein sequence ID" value="GEJ56944.1"/>
    <property type="molecule type" value="Genomic_DNA"/>
</dbReference>
<dbReference type="RefSeq" id="WP_176064405.1">
    <property type="nucleotide sequence ID" value="NZ_BJTG01000003.1"/>
</dbReference>
<evidence type="ECO:0000313" key="2">
    <source>
        <dbReference type="Proteomes" id="UP000503640"/>
    </source>
</evidence>